<name>A0ACB5RND5_9PEZI</name>
<evidence type="ECO:0000313" key="1">
    <source>
        <dbReference type="EMBL" id="GME22023.1"/>
    </source>
</evidence>
<evidence type="ECO:0000313" key="2">
    <source>
        <dbReference type="Proteomes" id="UP001165186"/>
    </source>
</evidence>
<dbReference type="Proteomes" id="UP001165186">
    <property type="component" value="Unassembled WGS sequence"/>
</dbReference>
<comment type="caution">
    <text evidence="1">The sequence shown here is derived from an EMBL/GenBank/DDBJ whole genome shotgun (WGS) entry which is preliminary data.</text>
</comment>
<reference evidence="1" key="1">
    <citation type="submission" date="2024-09" db="EMBL/GenBank/DDBJ databases">
        <title>Draft Genome Sequences of Neofusicoccum parvum.</title>
        <authorList>
            <person name="Ashida A."/>
            <person name="Camagna M."/>
            <person name="Tanaka A."/>
            <person name="Takemoto D."/>
        </authorList>
    </citation>
    <scope>NUCLEOTIDE SEQUENCE</scope>
    <source>
        <strain evidence="1">PPO83</strain>
    </source>
</reference>
<proteinExistence type="predicted"/>
<keyword evidence="2" id="KW-1185">Reference proteome</keyword>
<gene>
    <name evidence="1" type="primary">g12310</name>
    <name evidence="1" type="ORF">NpPPO83_00012310</name>
</gene>
<accession>A0ACB5RND5</accession>
<protein>
    <submittedName>
        <fullName evidence="1">Uncharacterized protein</fullName>
    </submittedName>
</protein>
<sequence length="70" mass="7507">MEASFRPRVWYNKSALPSNTRFDATILAVLMAVTPLASAQFAFVNGIAVPKNLGAGQNFSISISSEDTSQ</sequence>
<organism evidence="1 2">
    <name type="scientific">Neofusicoccum parvum</name>
    <dbReference type="NCBI Taxonomy" id="310453"/>
    <lineage>
        <taxon>Eukaryota</taxon>
        <taxon>Fungi</taxon>
        <taxon>Dikarya</taxon>
        <taxon>Ascomycota</taxon>
        <taxon>Pezizomycotina</taxon>
        <taxon>Dothideomycetes</taxon>
        <taxon>Dothideomycetes incertae sedis</taxon>
        <taxon>Botryosphaeriales</taxon>
        <taxon>Botryosphaeriaceae</taxon>
        <taxon>Neofusicoccum</taxon>
    </lineage>
</organism>
<dbReference type="EMBL" id="BSXG01000001">
    <property type="protein sequence ID" value="GME22023.1"/>
    <property type="molecule type" value="Genomic_DNA"/>
</dbReference>